<dbReference type="AlphaFoldDB" id="A0A2M7G3A2"/>
<dbReference type="Pfam" id="PF17775">
    <property type="entry name" value="YchJ_M-like"/>
    <property type="match status" value="1"/>
</dbReference>
<dbReference type="EMBL" id="PFFQ01000038">
    <property type="protein sequence ID" value="PIW16312.1"/>
    <property type="molecule type" value="Genomic_DNA"/>
</dbReference>
<dbReference type="SUPFAM" id="SSF54427">
    <property type="entry name" value="NTF2-like"/>
    <property type="match status" value="1"/>
</dbReference>
<dbReference type="InterPro" id="IPR048469">
    <property type="entry name" value="YchJ-like_M"/>
</dbReference>
<feature type="domain" description="YchJ-like middle NTF2-like" evidence="1">
    <location>
        <begin position="28"/>
        <end position="127"/>
    </location>
</feature>
<dbReference type="InterPro" id="IPR032710">
    <property type="entry name" value="NTF2-like_dom_sf"/>
</dbReference>
<proteinExistence type="predicted"/>
<dbReference type="Pfam" id="PF02810">
    <property type="entry name" value="SEC-C"/>
    <property type="match status" value="1"/>
</dbReference>
<name>A0A2M7G3A2_9BACT</name>
<comment type="caution">
    <text evidence="2">The sequence shown here is derived from an EMBL/GenBank/DDBJ whole genome shotgun (WGS) entry which is preliminary data.</text>
</comment>
<reference evidence="2 3" key="1">
    <citation type="submission" date="2017-09" db="EMBL/GenBank/DDBJ databases">
        <title>Depth-based differentiation of microbial function through sediment-hosted aquifers and enrichment of novel symbionts in the deep terrestrial subsurface.</title>
        <authorList>
            <person name="Probst A.J."/>
            <person name="Ladd B."/>
            <person name="Jarett J.K."/>
            <person name="Geller-Mcgrath D.E."/>
            <person name="Sieber C.M."/>
            <person name="Emerson J.B."/>
            <person name="Anantharaman K."/>
            <person name="Thomas B.C."/>
            <person name="Malmstrom R."/>
            <person name="Stieglmeier M."/>
            <person name="Klingl A."/>
            <person name="Woyke T."/>
            <person name="Ryan C.M."/>
            <person name="Banfield J.F."/>
        </authorList>
    </citation>
    <scope>NUCLEOTIDE SEQUENCE [LARGE SCALE GENOMIC DNA]</scope>
    <source>
        <strain evidence="2">CG17_big_fil_post_rev_8_21_14_2_50_48_46</strain>
    </source>
</reference>
<dbReference type="PANTHER" id="PTHR33747">
    <property type="entry name" value="UPF0225 PROTEIN SCO1677"/>
    <property type="match status" value="1"/>
</dbReference>
<evidence type="ECO:0000313" key="3">
    <source>
        <dbReference type="Proteomes" id="UP000231019"/>
    </source>
</evidence>
<dbReference type="Gene3D" id="3.10.450.50">
    <property type="match status" value="1"/>
</dbReference>
<evidence type="ECO:0000259" key="1">
    <source>
        <dbReference type="Pfam" id="PF17775"/>
    </source>
</evidence>
<sequence>MSACPCHSEKKYASCCEPFHAGQAWPETAEALMRSRYSAYVLRKIDYLLKTRHPRHQETKERENIEKWANAVVFYKLEILNCSQGKVQDKTGKVEFKAHYKLNGEDGLIHERSRFKRYQGHWSYWDGEMLN</sequence>
<gene>
    <name evidence="2" type="ORF">COW36_13330</name>
</gene>
<accession>A0A2M7G3A2</accession>
<protein>
    <submittedName>
        <fullName evidence="2">SecC motif-containing protein</fullName>
    </submittedName>
</protein>
<dbReference type="Proteomes" id="UP000231019">
    <property type="component" value="Unassembled WGS sequence"/>
</dbReference>
<evidence type="ECO:0000313" key="2">
    <source>
        <dbReference type="EMBL" id="PIW16312.1"/>
    </source>
</evidence>
<dbReference type="InterPro" id="IPR004027">
    <property type="entry name" value="SEC_C_motif"/>
</dbReference>
<organism evidence="2 3">
    <name type="scientific">bacterium (Candidatus Blackallbacteria) CG17_big_fil_post_rev_8_21_14_2_50_48_46</name>
    <dbReference type="NCBI Taxonomy" id="2014261"/>
    <lineage>
        <taxon>Bacteria</taxon>
        <taxon>Candidatus Blackallbacteria</taxon>
    </lineage>
</organism>
<dbReference type="PANTHER" id="PTHR33747:SF1">
    <property type="entry name" value="ADENYLATE CYCLASE-ASSOCIATED CAP C-TERMINAL DOMAIN-CONTAINING PROTEIN"/>
    <property type="match status" value="1"/>
</dbReference>